<organism evidence="2 3">
    <name type="scientific">Lepraria neglecta</name>
    <dbReference type="NCBI Taxonomy" id="209136"/>
    <lineage>
        <taxon>Eukaryota</taxon>
        <taxon>Fungi</taxon>
        <taxon>Dikarya</taxon>
        <taxon>Ascomycota</taxon>
        <taxon>Pezizomycotina</taxon>
        <taxon>Lecanoromycetes</taxon>
        <taxon>OSLEUM clade</taxon>
        <taxon>Lecanoromycetidae</taxon>
        <taxon>Lecanorales</taxon>
        <taxon>Lecanorineae</taxon>
        <taxon>Stereocaulaceae</taxon>
        <taxon>Lepraria</taxon>
    </lineage>
</organism>
<feature type="region of interest" description="Disordered" evidence="1">
    <location>
        <begin position="109"/>
        <end position="133"/>
    </location>
</feature>
<proteinExistence type="predicted"/>
<accession>A0AAD9Z7P5</accession>
<gene>
    <name evidence="2" type="ORF">OEA41_005783</name>
</gene>
<feature type="compositionally biased region" description="Acidic residues" evidence="1">
    <location>
        <begin position="120"/>
        <end position="133"/>
    </location>
</feature>
<dbReference type="EMBL" id="JASNWA010000007">
    <property type="protein sequence ID" value="KAK3172461.1"/>
    <property type="molecule type" value="Genomic_DNA"/>
</dbReference>
<protein>
    <submittedName>
        <fullName evidence="2">Uncharacterized protein</fullName>
    </submittedName>
</protein>
<name>A0AAD9Z7P5_9LECA</name>
<comment type="caution">
    <text evidence="2">The sequence shown here is derived from an EMBL/GenBank/DDBJ whole genome shotgun (WGS) entry which is preliminary data.</text>
</comment>
<feature type="region of interest" description="Disordered" evidence="1">
    <location>
        <begin position="319"/>
        <end position="338"/>
    </location>
</feature>
<evidence type="ECO:0000313" key="2">
    <source>
        <dbReference type="EMBL" id="KAK3172461.1"/>
    </source>
</evidence>
<reference evidence="2" key="1">
    <citation type="submission" date="2022-11" db="EMBL/GenBank/DDBJ databases">
        <title>Chromosomal genome sequence assembly and mating type (MAT) locus characterization of the leprose asexual lichenized fungus Lepraria neglecta (Nyl.) Erichsen.</title>
        <authorList>
            <person name="Allen J.L."/>
            <person name="Pfeffer B."/>
        </authorList>
    </citation>
    <scope>NUCLEOTIDE SEQUENCE</scope>
    <source>
        <strain evidence="2">Allen 5258</strain>
    </source>
</reference>
<sequence>MDENTPLDQDQDFPSLVFNLEEDPHLNSQLSHFGREKSPAKDVKYRPSEQQLLKEGKLGSSEFTARLQQASFGTFKGETACLVVIKVDFAAKNKGWFRFRRATIEMEVEEPSLSSAKNDEVDEEVSSDDSDEAEYTGPLIRTFYPDLIRGHIQTAAETYNISFELPIPSPAPSGGLSAGWTVTSPRESHHLVHGFLVGSPETRVKWNMNENEISKGGLYEQPVFAIVVRYREEKGFVLGLRMRATTYGGLGVVGKGGARIKFMKTCKGGGDGEGRMGGLTGGSVTVGGKTWNGNADSKSGSISLQEVDLELLTRMRSTLLGEQGPGGGQFDSSLTRNA</sequence>
<dbReference type="AlphaFoldDB" id="A0AAD9Z7P5"/>
<dbReference type="Proteomes" id="UP001276659">
    <property type="component" value="Unassembled WGS sequence"/>
</dbReference>
<evidence type="ECO:0000313" key="3">
    <source>
        <dbReference type="Proteomes" id="UP001276659"/>
    </source>
</evidence>
<evidence type="ECO:0000256" key="1">
    <source>
        <dbReference type="SAM" id="MobiDB-lite"/>
    </source>
</evidence>
<keyword evidence="3" id="KW-1185">Reference proteome</keyword>